<evidence type="ECO:0000256" key="11">
    <source>
        <dbReference type="ARBA" id="ARBA00023027"/>
    </source>
</evidence>
<organism evidence="20">
    <name type="scientific">Squalidus longifilis</name>
    <dbReference type="NCBI Taxonomy" id="2763239"/>
    <lineage>
        <taxon>Eukaryota</taxon>
        <taxon>Metazoa</taxon>
        <taxon>Chordata</taxon>
        <taxon>Craniata</taxon>
        <taxon>Vertebrata</taxon>
        <taxon>Euteleostomi</taxon>
        <taxon>Actinopterygii</taxon>
        <taxon>Neopterygii</taxon>
        <taxon>Teleostei</taxon>
        <taxon>Ostariophysi</taxon>
        <taxon>Cypriniformes</taxon>
        <taxon>Gobionidae</taxon>
        <taxon>Hemibarbus-Squalidus clade</taxon>
        <taxon>Squalidus</taxon>
    </lineage>
</organism>
<keyword evidence="4 16" id="KW-0813">Transport</keyword>
<evidence type="ECO:0000256" key="2">
    <source>
        <dbReference type="ARBA" id="ARBA00012944"/>
    </source>
</evidence>
<feature type="transmembrane region" description="Helical" evidence="16">
    <location>
        <begin position="145"/>
        <end position="165"/>
    </location>
</feature>
<evidence type="ECO:0000259" key="19">
    <source>
        <dbReference type="Pfam" id="PF06455"/>
    </source>
</evidence>
<proteinExistence type="inferred from homology"/>
<dbReference type="PRINTS" id="PR01434">
    <property type="entry name" value="NADHDHGNASE5"/>
</dbReference>
<feature type="domain" description="NADH-Ubiquinone oxidoreductase (complex I) chain 5 N-terminal" evidence="18">
    <location>
        <begin position="73"/>
        <end position="123"/>
    </location>
</feature>
<dbReference type="GO" id="GO:0005743">
    <property type="term" value="C:mitochondrial inner membrane"/>
    <property type="evidence" value="ECO:0007669"/>
    <property type="project" value="UniProtKB-SubCell"/>
</dbReference>
<feature type="domain" description="NADH:quinone oxidoreductase/Mrp antiporter transmembrane" evidence="17">
    <location>
        <begin position="139"/>
        <end position="422"/>
    </location>
</feature>
<dbReference type="PANTHER" id="PTHR42829:SF2">
    <property type="entry name" value="NADH-UBIQUINONE OXIDOREDUCTASE CHAIN 5"/>
    <property type="match status" value="1"/>
</dbReference>
<evidence type="ECO:0000256" key="4">
    <source>
        <dbReference type="ARBA" id="ARBA00022448"/>
    </source>
</evidence>
<feature type="transmembrane region" description="Helical" evidence="16">
    <location>
        <begin position="177"/>
        <end position="196"/>
    </location>
</feature>
<dbReference type="EC" id="7.1.1.2" evidence="2 16"/>
<dbReference type="InterPro" id="IPR010934">
    <property type="entry name" value="NADH_DH_su5_C"/>
</dbReference>
<keyword evidence="12 16" id="KW-0830">Ubiquinone</keyword>
<gene>
    <name evidence="20" type="primary">ND5</name>
</gene>
<dbReference type="InterPro" id="IPR001516">
    <property type="entry name" value="Proton_antipo_N"/>
</dbReference>
<evidence type="ECO:0000256" key="6">
    <source>
        <dbReference type="ARBA" id="ARBA00022692"/>
    </source>
</evidence>
<evidence type="ECO:0000256" key="5">
    <source>
        <dbReference type="ARBA" id="ARBA00022660"/>
    </source>
</evidence>
<evidence type="ECO:0000256" key="7">
    <source>
        <dbReference type="ARBA" id="ARBA00022792"/>
    </source>
</evidence>
<dbReference type="Pfam" id="PF00361">
    <property type="entry name" value="Proton_antipo_M"/>
    <property type="match status" value="1"/>
</dbReference>
<keyword evidence="9" id="KW-0249">Electron transport</keyword>
<dbReference type="GO" id="GO:0003954">
    <property type="term" value="F:NADH dehydrogenase activity"/>
    <property type="evidence" value="ECO:0007669"/>
    <property type="project" value="TreeGrafter"/>
</dbReference>
<evidence type="ECO:0000256" key="9">
    <source>
        <dbReference type="ARBA" id="ARBA00022982"/>
    </source>
</evidence>
<keyword evidence="14 16" id="KW-0472">Membrane</keyword>
<evidence type="ECO:0000256" key="10">
    <source>
        <dbReference type="ARBA" id="ARBA00022989"/>
    </source>
</evidence>
<evidence type="ECO:0000259" key="17">
    <source>
        <dbReference type="Pfam" id="PF00361"/>
    </source>
</evidence>
<accession>A0A7G7WPD7</accession>
<keyword evidence="13 16" id="KW-0496">Mitochondrion</keyword>
<feature type="transmembrane region" description="Helical" evidence="16">
    <location>
        <begin position="591"/>
        <end position="610"/>
    </location>
</feature>
<evidence type="ECO:0000256" key="14">
    <source>
        <dbReference type="ARBA" id="ARBA00023136"/>
    </source>
</evidence>
<dbReference type="NCBIfam" id="TIGR01974">
    <property type="entry name" value="NDH_I_L"/>
    <property type="match status" value="1"/>
</dbReference>
<dbReference type="RefSeq" id="YP_009971796.1">
    <property type="nucleotide sequence ID" value="NC_051941.1"/>
</dbReference>
<evidence type="ECO:0000259" key="18">
    <source>
        <dbReference type="Pfam" id="PF00662"/>
    </source>
</evidence>
<comment type="subcellular location">
    <subcellularLocation>
        <location evidence="1">Mitochondrion inner membrane</location>
        <topology evidence="1">Multi-pass membrane protein</topology>
    </subcellularLocation>
</comment>
<comment type="similarity">
    <text evidence="16">Belongs to the complex I subunit 5 family.</text>
</comment>
<evidence type="ECO:0000256" key="15">
    <source>
        <dbReference type="ARBA" id="ARBA00049551"/>
    </source>
</evidence>
<evidence type="ECO:0000256" key="1">
    <source>
        <dbReference type="ARBA" id="ARBA00004448"/>
    </source>
</evidence>
<evidence type="ECO:0000256" key="12">
    <source>
        <dbReference type="ARBA" id="ARBA00023075"/>
    </source>
</evidence>
<evidence type="ECO:0000256" key="8">
    <source>
        <dbReference type="ARBA" id="ARBA00022967"/>
    </source>
</evidence>
<keyword evidence="10 16" id="KW-1133">Transmembrane helix</keyword>
<feature type="domain" description="NADH dehydrogenase subunit 5 C-terminal" evidence="19">
    <location>
        <begin position="428"/>
        <end position="608"/>
    </location>
</feature>
<feature type="transmembrane region" description="Helical" evidence="16">
    <location>
        <begin position="6"/>
        <end position="27"/>
    </location>
</feature>
<feature type="transmembrane region" description="Helical" evidence="16">
    <location>
        <begin position="216"/>
        <end position="235"/>
    </location>
</feature>
<dbReference type="CTD" id="4540"/>
<dbReference type="Pfam" id="PF06455">
    <property type="entry name" value="NADH5_C"/>
    <property type="match status" value="1"/>
</dbReference>
<name>A0A7G7WPD7_9TELE</name>
<feature type="transmembrane region" description="Helical" evidence="16">
    <location>
        <begin position="331"/>
        <end position="356"/>
    </location>
</feature>
<keyword evidence="6 16" id="KW-0812">Transmembrane</keyword>
<evidence type="ECO:0000256" key="16">
    <source>
        <dbReference type="RuleBase" id="RU003404"/>
    </source>
</evidence>
<dbReference type="GO" id="GO:0015990">
    <property type="term" value="P:electron transport coupled proton transport"/>
    <property type="evidence" value="ECO:0007669"/>
    <property type="project" value="TreeGrafter"/>
</dbReference>
<evidence type="ECO:0000256" key="3">
    <source>
        <dbReference type="ARBA" id="ARBA00021096"/>
    </source>
</evidence>
<geneLocation type="mitochondrion" evidence="20"/>
<dbReference type="GeneID" id="60456082"/>
<keyword evidence="7" id="KW-0999">Mitochondrion inner membrane</keyword>
<protein>
    <recommendedName>
        <fullName evidence="3 16">NADH-ubiquinone oxidoreductase chain 5</fullName>
        <ecNumber evidence="2 16">7.1.1.2</ecNumber>
    </recommendedName>
</protein>
<sequence>MNSTALIMSSSLILVLTILMFPLLTTLNPKPQDPGWASTHVKTAVSTAFFVSLLPLMVFLDQGVESITTNWHWMNTHMFDTNISFKFDHYSLIFTPIALYVTWSILEFALWYMHSDPNMNRFFKYLLLFLVAMITLVTANNMFQLFIGWEGVGIMSFLLIGWWYGRADANTAALQAVIYNRVGDIGLILSMAWFAMNLNSWEIQQIFFLSKNFDMTVPLIGLILAATGKSAQFGLHPWLPSAMEGPTPVSALLHSSTMVVAGIFLLIRLHPLMEDNQLALTICLCLGALTTLFTATCALTQNDIKKIVAFSTSSQLGLMMVTIGLNQPQLAFLHICTHAFFKAMLFLCSGSIIHSLNDEQDIRKMGGLHNLMPATSTYLTIGSLALTGTPFLAGFFSKDAIIEALNTSHLNAWALTLTLIATSFTAVYSFRVVFFVTMGSPRFLPLSPINENDPLVIGPIKRLAWGSIVAGLIITSNFLPSKTPVMTMPLALKVAALMVTITGLLMAMELTAMTNKQVKVTPTISLHNFSNMLGYFPAMIHRLPPKLNLTLGQSIATKLDQTWFEVSGPKGLALTQVMMSKITSDIQRGMIKTYLTIFLLTMTLAILLAII</sequence>
<feature type="transmembrane region" description="Helical" evidence="16">
    <location>
        <begin position="377"/>
        <end position="397"/>
    </location>
</feature>
<feature type="transmembrane region" description="Helical" evidence="16">
    <location>
        <begin position="486"/>
        <end position="507"/>
    </location>
</feature>
<keyword evidence="5" id="KW-0679">Respiratory chain</keyword>
<dbReference type="InterPro" id="IPR003945">
    <property type="entry name" value="NU5C-like"/>
</dbReference>
<dbReference type="InterPro" id="IPR001750">
    <property type="entry name" value="ND/Mrp_TM"/>
</dbReference>
<feature type="transmembrane region" description="Helical" evidence="16">
    <location>
        <begin position="247"/>
        <end position="267"/>
    </location>
</feature>
<evidence type="ECO:0000313" key="20">
    <source>
        <dbReference type="EMBL" id="QNH68414.1"/>
    </source>
</evidence>
<dbReference type="Pfam" id="PF00662">
    <property type="entry name" value="Proton_antipo_N"/>
    <property type="match status" value="1"/>
</dbReference>
<feature type="transmembrane region" description="Helical" evidence="16">
    <location>
        <begin position="412"/>
        <end position="434"/>
    </location>
</feature>
<reference evidence="20" key="1">
    <citation type="submission" date="2020-07" db="EMBL/GenBank/DDBJ databases">
        <title>Three complete mitochondrial genomes of Squalidus fishes (Cypriniformes: Gobionidae).</title>
        <authorList>
            <person name="Chai J."/>
            <person name="Fu C."/>
        </authorList>
    </citation>
    <scope>NUCLEOTIDE SEQUENCE</scope>
</reference>
<dbReference type="AlphaFoldDB" id="A0A7G7WPD7"/>
<feature type="transmembrane region" description="Helical" evidence="16">
    <location>
        <begin position="463"/>
        <end position="480"/>
    </location>
</feature>
<feature type="transmembrane region" description="Helical" evidence="16">
    <location>
        <begin position="307"/>
        <end position="325"/>
    </location>
</feature>
<dbReference type="PANTHER" id="PTHR42829">
    <property type="entry name" value="NADH-UBIQUINONE OXIDOREDUCTASE CHAIN 5"/>
    <property type="match status" value="1"/>
</dbReference>
<dbReference type="GO" id="GO:0008137">
    <property type="term" value="F:NADH dehydrogenase (ubiquinone) activity"/>
    <property type="evidence" value="ECO:0007669"/>
    <property type="project" value="UniProtKB-EC"/>
</dbReference>
<evidence type="ECO:0000256" key="13">
    <source>
        <dbReference type="ARBA" id="ARBA00023128"/>
    </source>
</evidence>
<keyword evidence="8" id="KW-1278">Translocase</keyword>
<feature type="transmembrane region" description="Helical" evidence="16">
    <location>
        <begin position="279"/>
        <end position="300"/>
    </location>
</feature>
<keyword evidence="11 16" id="KW-0520">NAD</keyword>
<dbReference type="EMBL" id="MT767747">
    <property type="protein sequence ID" value="QNH68414.1"/>
    <property type="molecule type" value="Genomic_DNA"/>
</dbReference>
<feature type="transmembrane region" description="Helical" evidence="16">
    <location>
        <begin position="122"/>
        <end position="139"/>
    </location>
</feature>
<comment type="catalytic activity">
    <reaction evidence="15 16">
        <text>a ubiquinone + NADH + 5 H(+)(in) = a ubiquinol + NAD(+) + 4 H(+)(out)</text>
        <dbReference type="Rhea" id="RHEA:29091"/>
        <dbReference type="Rhea" id="RHEA-COMP:9565"/>
        <dbReference type="Rhea" id="RHEA-COMP:9566"/>
        <dbReference type="ChEBI" id="CHEBI:15378"/>
        <dbReference type="ChEBI" id="CHEBI:16389"/>
        <dbReference type="ChEBI" id="CHEBI:17976"/>
        <dbReference type="ChEBI" id="CHEBI:57540"/>
        <dbReference type="ChEBI" id="CHEBI:57945"/>
        <dbReference type="EC" id="7.1.1.2"/>
    </reaction>
</comment>
<comment type="function">
    <text evidence="16">Core subunit of the mitochondrial membrane respiratory chain NADH dehydrogenase (Complex I) which catalyzes electron transfer from NADH through the respiratory chain, using ubiquinone as an electron acceptor. Essential for the catalytic activity and assembly of complex I.</text>
</comment>
<dbReference type="GO" id="GO:0042773">
    <property type="term" value="P:ATP synthesis coupled electron transport"/>
    <property type="evidence" value="ECO:0007669"/>
    <property type="project" value="InterPro"/>
</dbReference>
<feature type="transmembrane region" description="Helical" evidence="16">
    <location>
        <begin position="90"/>
        <end position="110"/>
    </location>
</feature>
<dbReference type="InterPro" id="IPR018393">
    <property type="entry name" value="NADHpl_OxRdtase_5_subgr"/>
</dbReference>